<name>A0A9P8AB44_9AGAR</name>
<dbReference type="RefSeq" id="XP_043012901.1">
    <property type="nucleotide sequence ID" value="XM_043148306.1"/>
</dbReference>
<accession>A0A9P8AB44</accession>
<dbReference type="KEGG" id="more:E1B28_003868"/>
<dbReference type="GeneID" id="66072944"/>
<comment type="caution">
    <text evidence="2">The sequence shown here is derived from an EMBL/GenBank/DDBJ whole genome shotgun (WGS) entry which is preliminary data.</text>
</comment>
<organism evidence="2 3">
    <name type="scientific">Marasmius oreades</name>
    <name type="common">fairy-ring Marasmius</name>
    <dbReference type="NCBI Taxonomy" id="181124"/>
    <lineage>
        <taxon>Eukaryota</taxon>
        <taxon>Fungi</taxon>
        <taxon>Dikarya</taxon>
        <taxon>Basidiomycota</taxon>
        <taxon>Agaricomycotina</taxon>
        <taxon>Agaricomycetes</taxon>
        <taxon>Agaricomycetidae</taxon>
        <taxon>Agaricales</taxon>
        <taxon>Marasmiineae</taxon>
        <taxon>Marasmiaceae</taxon>
        <taxon>Marasmius</taxon>
    </lineage>
</organism>
<evidence type="ECO:0000256" key="1">
    <source>
        <dbReference type="SAM" id="MobiDB-lite"/>
    </source>
</evidence>
<dbReference type="AlphaFoldDB" id="A0A9P8AB44"/>
<dbReference type="EMBL" id="CM032182">
    <property type="protein sequence ID" value="KAG7096431.1"/>
    <property type="molecule type" value="Genomic_DNA"/>
</dbReference>
<evidence type="ECO:0000313" key="2">
    <source>
        <dbReference type="EMBL" id="KAG7096431.1"/>
    </source>
</evidence>
<sequence length="216" mass="24742">MSSKHHSGKRRSHTPHSYGHSSTSTAPYNRLIPHPGNGPTTITLTVDPAVIATWRRRLELAKQQGDQRQIQRFEQNIQYAEHPQERILNYIGMPYTPGVHGPARRIALDLDGFDLDFVYWDSQLMGEKVVFSCTVMPHDLPPTATYDWREHNVKVFAIHFLDREEEVTSDYLMTAMAGQRMLVKVPMRDSTTNYVSRLVILQPAVASLSEPRIARY</sequence>
<protein>
    <submittedName>
        <fullName evidence="2">Uncharacterized protein</fullName>
    </submittedName>
</protein>
<keyword evidence="3" id="KW-1185">Reference proteome</keyword>
<feature type="compositionally biased region" description="Basic residues" evidence="1">
    <location>
        <begin position="1"/>
        <end position="14"/>
    </location>
</feature>
<feature type="region of interest" description="Disordered" evidence="1">
    <location>
        <begin position="1"/>
        <end position="39"/>
    </location>
</feature>
<gene>
    <name evidence="2" type="ORF">E1B28_003868</name>
</gene>
<reference evidence="2" key="1">
    <citation type="journal article" date="2021" name="Genome Biol. Evol.">
        <title>The assembled and annotated genome of the fairy-ring fungus Marasmius oreades.</title>
        <authorList>
            <person name="Hiltunen M."/>
            <person name="Ament-Velasquez S.L."/>
            <person name="Johannesson H."/>
        </authorList>
    </citation>
    <scope>NUCLEOTIDE SEQUENCE</scope>
    <source>
        <strain evidence="2">03SP1</strain>
    </source>
</reference>
<evidence type="ECO:0000313" key="3">
    <source>
        <dbReference type="Proteomes" id="UP001049176"/>
    </source>
</evidence>
<dbReference type="Proteomes" id="UP001049176">
    <property type="component" value="Chromosome 2"/>
</dbReference>
<dbReference type="OrthoDB" id="3107307at2759"/>
<proteinExistence type="predicted"/>